<evidence type="ECO:0000256" key="2">
    <source>
        <dbReference type="ARBA" id="ARBA00004496"/>
    </source>
</evidence>
<dbReference type="GO" id="GO:0004134">
    <property type="term" value="F:4-alpha-glucanotransferase activity"/>
    <property type="evidence" value="ECO:0007669"/>
    <property type="project" value="UniProtKB-EC"/>
</dbReference>
<feature type="domain" description="CBM20" evidence="13">
    <location>
        <begin position="96"/>
        <end position="204"/>
    </location>
</feature>
<feature type="region of interest" description="Disordered" evidence="11">
    <location>
        <begin position="34"/>
        <end position="58"/>
    </location>
</feature>
<evidence type="ECO:0000256" key="3">
    <source>
        <dbReference type="ARBA" id="ARBA00005684"/>
    </source>
</evidence>
<feature type="signal peptide" evidence="12">
    <location>
        <begin position="1"/>
        <end position="28"/>
    </location>
</feature>
<proteinExistence type="inferred from homology"/>
<dbReference type="AlphaFoldDB" id="A0A7S1GVW5"/>
<sequence>MTTAVRHPWGILPLLLAALALHYATGSAASPSSYTRLPPSSSFPSPLPSPLSQPSWTQGALLTRRSRALPPLAPLRGGAPTSSSPLPIADPDAPPTPLDSDATVTLKLFITYGIENGEVVATGPTVAFGGDDLARAVRLKRVGDKKDNVWGAEVKVPLGEASIEYHYVIKSRDTRYESRICPRSVSIAGLPAGSTVDVRDGFRSAKYYVLATSCFSRAIFGRGNSPENARTENKLVETGDLSWPELGEGQTAVRLHVFAPRVSAGHSVWVRGNTEGLGKWSKEKMCPMVHIGGRIYVGQVVVDKADKNVEFKLAVVDNAGSVVCEEKDTHKLSIAPGSNSHITQDVSFVYPNPTYKTAGVALPVSGIRSEASTGIGEFLDLKKVADWCSKTGLQIIQILPINDSGEDPSPYSASSSFALHPSYVTPIAVAGYYSSKMGLDMSGITGWATSLVEKLNHNKKIDYARVLGEKQKIMDAIYDLVGRDQILADPGFQEWLSASESWVKVYAAFKVQLVKEKSFNNKWFDTSCWSKGVSETEAIVSHHSEDYDKVVRVYFTQYHLHLQLLEASKYAESLGVAIKGDIPIGVTRCSSDVWAEPNLFKLDMNCGAPGDPEQNWGFPPYNWGEMHRDGCLWWKRRLRHMDQYFHAYRIDHVLGFFRMWEIPQRGGGGKYNPSSGLREAGLKNLRAIQTASSMLICGEDLGNVPDEVPPVLLELGICGLRIQRWCDGQTWKYPYLCVGASSCHDCSPCRLWWNEEWGGAEGWYNYFVGKGQCPGGPPDWISQKIVKMHCEGTSLLTINPIQDYVDMWQKLRSPDPKQDMINRPGHTDGCWTWRCHLRIDDLLKEDNFNGFIHKMMGETKRGVVY</sequence>
<dbReference type="PANTHER" id="PTHR32518">
    <property type="match status" value="1"/>
</dbReference>
<gene>
    <name evidence="14" type="ORF">HAND00432_LOCUS9437</name>
</gene>
<keyword evidence="7" id="KW-0808">Transferase</keyword>
<dbReference type="InterPro" id="IPR013783">
    <property type="entry name" value="Ig-like_fold"/>
</dbReference>
<dbReference type="PANTHER" id="PTHR32518:SF3">
    <property type="entry name" value="4-ALPHA-GLUCANOTRANSFERASE"/>
    <property type="match status" value="1"/>
</dbReference>
<comment type="subcellular location">
    <subcellularLocation>
        <location evidence="2">Cytoplasm</location>
    </subcellularLocation>
</comment>
<organism evidence="14">
    <name type="scientific">Hemiselmis andersenii</name>
    <name type="common">Cryptophyte alga</name>
    <dbReference type="NCBI Taxonomy" id="464988"/>
    <lineage>
        <taxon>Eukaryota</taxon>
        <taxon>Cryptophyceae</taxon>
        <taxon>Cryptomonadales</taxon>
        <taxon>Hemiselmidaceae</taxon>
        <taxon>Hemiselmis</taxon>
    </lineage>
</organism>
<dbReference type="Pfam" id="PF00686">
    <property type="entry name" value="CBM_20"/>
    <property type="match status" value="1"/>
</dbReference>
<dbReference type="PROSITE" id="PS51166">
    <property type="entry name" value="CBM20"/>
    <property type="match status" value="2"/>
</dbReference>
<dbReference type="SUPFAM" id="SSF49452">
    <property type="entry name" value="Starch-binding domain-like"/>
    <property type="match status" value="2"/>
</dbReference>
<feature type="compositionally biased region" description="Low complexity" evidence="11">
    <location>
        <begin position="71"/>
        <end position="81"/>
    </location>
</feature>
<dbReference type="GO" id="GO:2001070">
    <property type="term" value="F:starch binding"/>
    <property type="evidence" value="ECO:0007669"/>
    <property type="project" value="InterPro"/>
</dbReference>
<accession>A0A7S1GVW5</accession>
<protein>
    <recommendedName>
        <fullName evidence="4">4-alpha-glucanotransferase</fullName>
        <ecNumber evidence="4">2.4.1.25</ecNumber>
    </recommendedName>
    <alternativeName>
        <fullName evidence="9">Amylomaltase</fullName>
    </alternativeName>
    <alternativeName>
        <fullName evidence="10">Disproportionating enzyme</fullName>
    </alternativeName>
</protein>
<reference evidence="14" key="1">
    <citation type="submission" date="2021-01" db="EMBL/GenBank/DDBJ databases">
        <authorList>
            <person name="Corre E."/>
            <person name="Pelletier E."/>
            <person name="Niang G."/>
            <person name="Scheremetjew M."/>
            <person name="Finn R."/>
            <person name="Kale V."/>
            <person name="Holt S."/>
            <person name="Cochrane G."/>
            <person name="Meng A."/>
            <person name="Brown T."/>
            <person name="Cohen L."/>
        </authorList>
    </citation>
    <scope>NUCLEOTIDE SEQUENCE</scope>
    <source>
        <strain evidence="14">CCMP644</strain>
    </source>
</reference>
<evidence type="ECO:0000256" key="1">
    <source>
        <dbReference type="ARBA" id="ARBA00000439"/>
    </source>
</evidence>
<dbReference type="Pfam" id="PF02446">
    <property type="entry name" value="Glyco_hydro_77"/>
    <property type="match status" value="1"/>
</dbReference>
<evidence type="ECO:0000256" key="4">
    <source>
        <dbReference type="ARBA" id="ARBA00012560"/>
    </source>
</evidence>
<evidence type="ECO:0000256" key="7">
    <source>
        <dbReference type="ARBA" id="ARBA00022679"/>
    </source>
</evidence>
<evidence type="ECO:0000256" key="10">
    <source>
        <dbReference type="ARBA" id="ARBA00031501"/>
    </source>
</evidence>
<dbReference type="InterPro" id="IPR002044">
    <property type="entry name" value="CBM20"/>
</dbReference>
<evidence type="ECO:0000256" key="6">
    <source>
        <dbReference type="ARBA" id="ARBA00022676"/>
    </source>
</evidence>
<evidence type="ECO:0000256" key="11">
    <source>
        <dbReference type="SAM" id="MobiDB-lite"/>
    </source>
</evidence>
<dbReference type="GO" id="GO:0005737">
    <property type="term" value="C:cytoplasm"/>
    <property type="evidence" value="ECO:0007669"/>
    <property type="project" value="UniProtKB-SubCell"/>
</dbReference>
<evidence type="ECO:0000256" key="9">
    <source>
        <dbReference type="ARBA" id="ARBA00031423"/>
    </source>
</evidence>
<dbReference type="Gene3D" id="2.60.40.10">
    <property type="entry name" value="Immunoglobulins"/>
    <property type="match status" value="2"/>
</dbReference>
<keyword evidence="5" id="KW-0963">Cytoplasm</keyword>
<comment type="catalytic activity">
    <reaction evidence="1">
        <text>Transfers a segment of a (1-&gt;4)-alpha-D-glucan to a new position in an acceptor, which may be glucose or a (1-&gt;4)-alpha-D-glucan.</text>
        <dbReference type="EC" id="2.4.1.25"/>
    </reaction>
</comment>
<dbReference type="EMBL" id="HBFX01015625">
    <property type="protein sequence ID" value="CAD8954899.1"/>
    <property type="molecule type" value="Transcribed_RNA"/>
</dbReference>
<evidence type="ECO:0000313" key="14">
    <source>
        <dbReference type="EMBL" id="CAD8954899.1"/>
    </source>
</evidence>
<dbReference type="SUPFAM" id="SSF51445">
    <property type="entry name" value="(Trans)glycosidases"/>
    <property type="match status" value="1"/>
</dbReference>
<comment type="similarity">
    <text evidence="3">Belongs to the disproportionating enzyme family.</text>
</comment>
<feature type="domain" description="CBM20" evidence="13">
    <location>
        <begin position="245"/>
        <end position="352"/>
    </location>
</feature>
<evidence type="ECO:0000256" key="8">
    <source>
        <dbReference type="ARBA" id="ARBA00023277"/>
    </source>
</evidence>
<dbReference type="InterPro" id="IPR013784">
    <property type="entry name" value="Carb-bd-like_fold"/>
</dbReference>
<feature type="region of interest" description="Disordered" evidence="11">
    <location>
        <begin position="71"/>
        <end position="97"/>
    </location>
</feature>
<dbReference type="InterPro" id="IPR003385">
    <property type="entry name" value="Glyco_hydro_77"/>
</dbReference>
<dbReference type="EC" id="2.4.1.25" evidence="4"/>
<name>A0A7S1GVW5_HEMAN</name>
<keyword evidence="8" id="KW-0119">Carbohydrate metabolism</keyword>
<keyword evidence="6" id="KW-0328">Glycosyltransferase</keyword>
<dbReference type="GO" id="GO:0005975">
    <property type="term" value="P:carbohydrate metabolic process"/>
    <property type="evidence" value="ECO:0007669"/>
    <property type="project" value="InterPro"/>
</dbReference>
<dbReference type="InterPro" id="IPR017853">
    <property type="entry name" value="GH"/>
</dbReference>
<feature type="chain" id="PRO_5030759307" description="4-alpha-glucanotransferase" evidence="12">
    <location>
        <begin position="29"/>
        <end position="865"/>
    </location>
</feature>
<evidence type="ECO:0000256" key="12">
    <source>
        <dbReference type="SAM" id="SignalP"/>
    </source>
</evidence>
<dbReference type="SMART" id="SM01065">
    <property type="entry name" value="CBM_2"/>
    <property type="match status" value="2"/>
</dbReference>
<evidence type="ECO:0000259" key="13">
    <source>
        <dbReference type="PROSITE" id="PS51166"/>
    </source>
</evidence>
<dbReference type="Gene3D" id="3.20.20.80">
    <property type="entry name" value="Glycosidases"/>
    <property type="match status" value="1"/>
</dbReference>
<evidence type="ECO:0000256" key="5">
    <source>
        <dbReference type="ARBA" id="ARBA00022490"/>
    </source>
</evidence>
<keyword evidence="12" id="KW-0732">Signal</keyword>